<keyword evidence="4" id="KW-1185">Reference proteome</keyword>
<dbReference type="OrthoDB" id="250246at2"/>
<dbReference type="InterPro" id="IPR015424">
    <property type="entry name" value="PyrdxlP-dep_Trfase"/>
</dbReference>
<dbReference type="PANTHER" id="PTHR43092:SF6">
    <property type="entry name" value="BLR1280 PROTEIN"/>
    <property type="match status" value="1"/>
</dbReference>
<sequence length="426" mass="47236">MLEGHRRGFLAGVGAACFAAEAPGRLLRAAEIAAARQGDDMAAAEDYWAEIRRAFDADRTLINFNHGGVAPAPLGVLEAMFRDLRFSNVAPAHQMWDVLEPRIESVRRELAREFGCDAEEMAITRNASESLGILINGIDLKRGDEVIVSNQNYPRMTNMWAQRARRDGVVVKTISLGGPGPSPEAVVARFREAMTPRTKVVEVTHVVNLTGNILPVREVVAAARERGILTYVDGAHAFAHFPFRRDDLGCDFYATSLHKWLLAPVGTGFLYVRKEMIPRIWPLMAAPESLANDIRKFEEIGTHPAAIHNAIAGALAFHRSIGADRKIARLRYLRSRYASQIADASPRARLLPPQETERASGIGLLHVDGLDPYKLREWLWEKRRIVTIAIKHDEFDGLRVTPNVDASVEEVDMFAASVLKAIKELG</sequence>
<dbReference type="Proteomes" id="UP000324233">
    <property type="component" value="Chromosome"/>
</dbReference>
<dbReference type="PANTHER" id="PTHR43092">
    <property type="entry name" value="L-CYSTEINE DESULFHYDRASE"/>
    <property type="match status" value="1"/>
</dbReference>
<dbReference type="AlphaFoldDB" id="A0A5B9W1J3"/>
<dbReference type="EC" id="5.1.1.17" evidence="3"/>
<dbReference type="Gene3D" id="3.40.640.10">
    <property type="entry name" value="Type I PLP-dependent aspartate aminotransferase-like (Major domain)"/>
    <property type="match status" value="1"/>
</dbReference>
<dbReference type="InterPro" id="IPR000192">
    <property type="entry name" value="Aminotrans_V_dom"/>
</dbReference>
<dbReference type="Pfam" id="PF00266">
    <property type="entry name" value="Aminotran_5"/>
    <property type="match status" value="1"/>
</dbReference>
<feature type="domain" description="Aminotransferase class V" evidence="2">
    <location>
        <begin position="69"/>
        <end position="384"/>
    </location>
</feature>
<proteinExistence type="predicted"/>
<keyword evidence="1" id="KW-0663">Pyridoxal phosphate</keyword>
<dbReference type="Gene3D" id="3.90.1150.10">
    <property type="entry name" value="Aspartate Aminotransferase, domain 1"/>
    <property type="match status" value="1"/>
</dbReference>
<evidence type="ECO:0000256" key="1">
    <source>
        <dbReference type="ARBA" id="ARBA00022898"/>
    </source>
</evidence>
<dbReference type="InterPro" id="IPR015422">
    <property type="entry name" value="PyrdxlP-dep_Trfase_small"/>
</dbReference>
<dbReference type="EMBL" id="CP042997">
    <property type="protein sequence ID" value="QEH34398.1"/>
    <property type="molecule type" value="Genomic_DNA"/>
</dbReference>
<evidence type="ECO:0000259" key="2">
    <source>
        <dbReference type="Pfam" id="PF00266"/>
    </source>
</evidence>
<evidence type="ECO:0000313" key="4">
    <source>
        <dbReference type="Proteomes" id="UP000324233"/>
    </source>
</evidence>
<dbReference type="InterPro" id="IPR015421">
    <property type="entry name" value="PyrdxlP-dep_Trfase_major"/>
</dbReference>
<dbReference type="KEGG" id="agv:OJF2_29370"/>
<dbReference type="PROSITE" id="PS51318">
    <property type="entry name" value="TAT"/>
    <property type="match status" value="1"/>
</dbReference>
<dbReference type="InterPro" id="IPR006311">
    <property type="entry name" value="TAT_signal"/>
</dbReference>
<evidence type="ECO:0000313" key="3">
    <source>
        <dbReference type="EMBL" id="QEH34398.1"/>
    </source>
</evidence>
<accession>A0A5B9W1J3</accession>
<protein>
    <submittedName>
        <fullName evidence="3">Isopenicillin N epimerase</fullName>
        <ecNumber evidence="3">5.1.1.17</ecNumber>
    </submittedName>
</protein>
<dbReference type="SUPFAM" id="SSF53383">
    <property type="entry name" value="PLP-dependent transferases"/>
    <property type="match status" value="1"/>
</dbReference>
<dbReference type="RefSeq" id="WP_148594330.1">
    <property type="nucleotide sequence ID" value="NZ_CP042997.1"/>
</dbReference>
<organism evidence="3 4">
    <name type="scientific">Aquisphaera giovannonii</name>
    <dbReference type="NCBI Taxonomy" id="406548"/>
    <lineage>
        <taxon>Bacteria</taxon>
        <taxon>Pseudomonadati</taxon>
        <taxon>Planctomycetota</taxon>
        <taxon>Planctomycetia</taxon>
        <taxon>Isosphaerales</taxon>
        <taxon>Isosphaeraceae</taxon>
        <taxon>Aquisphaera</taxon>
    </lineage>
</organism>
<reference evidence="3 4" key="1">
    <citation type="submission" date="2019-08" db="EMBL/GenBank/DDBJ databases">
        <title>Deep-cultivation of Planctomycetes and their phenomic and genomic characterization uncovers novel biology.</title>
        <authorList>
            <person name="Wiegand S."/>
            <person name="Jogler M."/>
            <person name="Boedeker C."/>
            <person name="Pinto D."/>
            <person name="Vollmers J."/>
            <person name="Rivas-Marin E."/>
            <person name="Kohn T."/>
            <person name="Peeters S.H."/>
            <person name="Heuer A."/>
            <person name="Rast P."/>
            <person name="Oberbeckmann S."/>
            <person name="Bunk B."/>
            <person name="Jeske O."/>
            <person name="Meyerdierks A."/>
            <person name="Storesund J.E."/>
            <person name="Kallscheuer N."/>
            <person name="Luecker S."/>
            <person name="Lage O.M."/>
            <person name="Pohl T."/>
            <person name="Merkel B.J."/>
            <person name="Hornburger P."/>
            <person name="Mueller R.-W."/>
            <person name="Bruemmer F."/>
            <person name="Labrenz M."/>
            <person name="Spormann A.M."/>
            <person name="Op den Camp H."/>
            <person name="Overmann J."/>
            <person name="Amann R."/>
            <person name="Jetten M.S.M."/>
            <person name="Mascher T."/>
            <person name="Medema M.H."/>
            <person name="Devos D.P."/>
            <person name="Kaster A.-K."/>
            <person name="Ovreas L."/>
            <person name="Rohde M."/>
            <person name="Galperin M.Y."/>
            <person name="Jogler C."/>
        </authorList>
    </citation>
    <scope>NUCLEOTIDE SEQUENCE [LARGE SCALE GENOMIC DNA]</scope>
    <source>
        <strain evidence="3 4">OJF2</strain>
    </source>
</reference>
<dbReference type="GO" id="GO:0045439">
    <property type="term" value="F:isopenicillin-N epimerase activity"/>
    <property type="evidence" value="ECO:0007669"/>
    <property type="project" value="UniProtKB-EC"/>
</dbReference>
<gene>
    <name evidence="3" type="primary">cefD</name>
    <name evidence="3" type="ORF">OJF2_29370</name>
</gene>
<name>A0A5B9W1J3_9BACT</name>
<keyword evidence="3" id="KW-0413">Isomerase</keyword>